<dbReference type="EMBL" id="LVVM01005330">
    <property type="protein sequence ID" value="OJA10906.1"/>
    <property type="molecule type" value="Genomic_DNA"/>
</dbReference>
<protein>
    <submittedName>
        <fullName evidence="1">Uncharacterized protein</fullName>
    </submittedName>
</protein>
<accession>A0A1J8QND9</accession>
<name>A0A1J8QND9_9AGAM</name>
<reference evidence="1 2" key="1">
    <citation type="submission" date="2016-03" db="EMBL/GenBank/DDBJ databases">
        <title>Comparative genomics of the ectomycorrhizal sister species Rhizopogon vinicolor and Rhizopogon vesiculosus (Basidiomycota: Boletales) reveals a divergence of the mating type B locus.</title>
        <authorList>
            <person name="Mujic A.B."/>
            <person name="Kuo A."/>
            <person name="Tritt A."/>
            <person name="Lipzen A."/>
            <person name="Chen C."/>
            <person name="Johnson J."/>
            <person name="Sharma A."/>
            <person name="Barry K."/>
            <person name="Grigoriev I.V."/>
            <person name="Spatafora J.W."/>
        </authorList>
    </citation>
    <scope>NUCLEOTIDE SEQUENCE [LARGE SCALE GENOMIC DNA]</scope>
    <source>
        <strain evidence="1 2">AM-OR11-056</strain>
    </source>
</reference>
<evidence type="ECO:0000313" key="1">
    <source>
        <dbReference type="EMBL" id="OJA10906.1"/>
    </source>
</evidence>
<comment type="caution">
    <text evidence="1">The sequence shown here is derived from an EMBL/GenBank/DDBJ whole genome shotgun (WGS) entry which is preliminary data.</text>
</comment>
<dbReference type="STRING" id="180088.A0A1J8QND9"/>
<dbReference type="InterPro" id="IPR011009">
    <property type="entry name" value="Kinase-like_dom_sf"/>
</dbReference>
<dbReference type="SUPFAM" id="SSF56112">
    <property type="entry name" value="Protein kinase-like (PK-like)"/>
    <property type="match status" value="1"/>
</dbReference>
<sequence length="186" mass="21340">MKHNTLLRQPPSFTRTIVSSSRPSWIGDIGQSHRVNRRHRGEAYLLHLLVTWHVPPLSSCIASRSGSNAANIRPIDQPSARSTVPLLQHRALPRLRQQEEIHISIVKGKETTVWVEMDGLKNFDYPSIVKFYEWLESRSESKYYVAFELAVDGGLVDRVLQRQKLPRMMPSQSSCPFVRGELPTRE</sequence>
<dbReference type="Proteomes" id="UP000183567">
    <property type="component" value="Unassembled WGS sequence"/>
</dbReference>
<dbReference type="AlphaFoldDB" id="A0A1J8QND9"/>
<proteinExistence type="predicted"/>
<gene>
    <name evidence="1" type="ORF">AZE42_10965</name>
</gene>
<organism evidence="1 2">
    <name type="scientific">Rhizopogon vesiculosus</name>
    <dbReference type="NCBI Taxonomy" id="180088"/>
    <lineage>
        <taxon>Eukaryota</taxon>
        <taxon>Fungi</taxon>
        <taxon>Dikarya</taxon>
        <taxon>Basidiomycota</taxon>
        <taxon>Agaricomycotina</taxon>
        <taxon>Agaricomycetes</taxon>
        <taxon>Agaricomycetidae</taxon>
        <taxon>Boletales</taxon>
        <taxon>Suillineae</taxon>
        <taxon>Rhizopogonaceae</taxon>
        <taxon>Rhizopogon</taxon>
    </lineage>
</organism>
<dbReference type="OrthoDB" id="40902at2759"/>
<keyword evidence="2" id="KW-1185">Reference proteome</keyword>
<evidence type="ECO:0000313" key="2">
    <source>
        <dbReference type="Proteomes" id="UP000183567"/>
    </source>
</evidence>